<feature type="compositionally biased region" description="Low complexity" evidence="1">
    <location>
        <begin position="475"/>
        <end position="484"/>
    </location>
</feature>
<proteinExistence type="predicted"/>
<keyword evidence="3" id="KW-1185">Reference proteome</keyword>
<feature type="region of interest" description="Disordered" evidence="1">
    <location>
        <begin position="426"/>
        <end position="508"/>
    </location>
</feature>
<evidence type="ECO:0000313" key="3">
    <source>
        <dbReference type="Proteomes" id="UP001208570"/>
    </source>
</evidence>
<evidence type="ECO:0000256" key="1">
    <source>
        <dbReference type="SAM" id="MobiDB-lite"/>
    </source>
</evidence>
<dbReference type="AlphaFoldDB" id="A0AAD9KFQ2"/>
<protein>
    <submittedName>
        <fullName evidence="2">Uncharacterized protein</fullName>
    </submittedName>
</protein>
<feature type="region of interest" description="Disordered" evidence="1">
    <location>
        <begin position="880"/>
        <end position="951"/>
    </location>
</feature>
<feature type="compositionally biased region" description="Polar residues" evidence="1">
    <location>
        <begin position="171"/>
        <end position="181"/>
    </location>
</feature>
<feature type="compositionally biased region" description="Basic and acidic residues" evidence="1">
    <location>
        <begin position="230"/>
        <end position="247"/>
    </location>
</feature>
<dbReference type="EMBL" id="JAODUP010000003">
    <property type="protein sequence ID" value="KAK2170297.1"/>
    <property type="molecule type" value="Genomic_DNA"/>
</dbReference>
<dbReference type="Proteomes" id="UP001208570">
    <property type="component" value="Unassembled WGS sequence"/>
</dbReference>
<comment type="caution">
    <text evidence="2">The sequence shown here is derived from an EMBL/GenBank/DDBJ whole genome shotgun (WGS) entry which is preliminary data.</text>
</comment>
<name>A0AAD9KFQ2_9ANNE</name>
<sequence length="1030" mass="111956">MGTIYNEHLKACDVSQFDKLLNRWEHFAKSHQHLGLLDVAYWDHCPPLGICGMATAFITIYSDKDFHSIFAQSDPLGDDYLTNLEVEYAVGRKEKPERPQTLTPPARLPKCCNFRNRDWRFYVSGNFNTDIRDDRAVNCIDPLDHLMNEEVVGCALGTNKQVPASSVRYCSSELNDSSQPNMDEKDVDEANSKRGNAASSHSTLSSTTGSFKAPGNNYRNYSTDVGLHGRHGDDKKENENQNNDDHCFSNGVIDSDVRVNHRSDRNESRHLCTSLDRGTARTKSRCVRNVDGVSNAEVRSYNEVNKVSVNGYVNDDETDEATLDYRTAAVGIKTNGCLVMSTKRTMRERRMRARSDPSKMATHQVCLGHDHWPSKPGHQVAAVQTEGPLDGILSPTVDRRRMPTTPLMDAMDLSGHWQTRTARLGDDTSASAGAPPGGQDKSETTLAADCRKRSQSADRLQPRRQRCSRPRDNSRSPNRRGGSPAKSESGAKGVSKVSRSTQTHRSIIRYGSSASSAVVKNVANKSNNIKSATIHIQLDEVLAAQSHGGPTIESQKQRDDLSSNVNKTELFQENQKGKTKAKMAVVSSSPSISQQNNPCYVCQECEQKGLTNGHGEVGHKKCSCPTAKVKPILPTKLMSSSSSSSSLSLLTSNVSSTTSTSGKSSLPALVPELTSIKSGSSGSPCPKITSSPTSRIKSKESENCALCAEGASHAGKTLVFVPSRESRRIYIRPQMPVIVEDVPKAEEEIGDDLDTGSTALCKNDVQYYGSLKIRRSPQPSHRINTLLSKSASEVYKQLKSDSDEMPAPKSGAKTLLDSMHRKYCANQYRQHEKARSDETLTVKDDADFNVSAATKHITVVQHSKSTTHLSDSKLRLAVSTVTPDAEGHRSPGYGSLTSSPPGSSSGSATSPKSPGCKSEGVSRSSSGIGSLSSNQSQKSSPSPEEHQGDPDYDEAILIDCCDSVTPECDMKSFQMMLKSDKEYAASDQVIRCGLDTCCGGLRFSCSLDQNVINSAPAVLRSSGAYGNIDG</sequence>
<reference evidence="2" key="1">
    <citation type="journal article" date="2023" name="Mol. Biol. Evol.">
        <title>Third-Generation Sequencing Reveals the Adaptive Role of the Epigenome in Three Deep-Sea Polychaetes.</title>
        <authorList>
            <person name="Perez M."/>
            <person name="Aroh O."/>
            <person name="Sun Y."/>
            <person name="Lan Y."/>
            <person name="Juniper S.K."/>
            <person name="Young C.R."/>
            <person name="Angers B."/>
            <person name="Qian P.Y."/>
        </authorList>
    </citation>
    <scope>NUCLEOTIDE SEQUENCE</scope>
    <source>
        <strain evidence="2">P08H-3</strain>
    </source>
</reference>
<organism evidence="2 3">
    <name type="scientific">Paralvinella palmiformis</name>
    <dbReference type="NCBI Taxonomy" id="53620"/>
    <lineage>
        <taxon>Eukaryota</taxon>
        <taxon>Metazoa</taxon>
        <taxon>Spiralia</taxon>
        <taxon>Lophotrochozoa</taxon>
        <taxon>Annelida</taxon>
        <taxon>Polychaeta</taxon>
        <taxon>Sedentaria</taxon>
        <taxon>Canalipalpata</taxon>
        <taxon>Terebellida</taxon>
        <taxon>Terebelliformia</taxon>
        <taxon>Alvinellidae</taxon>
        <taxon>Paralvinella</taxon>
    </lineage>
</organism>
<feature type="region of interest" description="Disordered" evidence="1">
    <location>
        <begin position="171"/>
        <end position="251"/>
    </location>
</feature>
<gene>
    <name evidence="2" type="ORF">LSH36_3g06007</name>
</gene>
<evidence type="ECO:0000313" key="2">
    <source>
        <dbReference type="EMBL" id="KAK2170297.1"/>
    </source>
</evidence>
<feature type="compositionally biased region" description="Low complexity" evidence="1">
    <location>
        <begin position="890"/>
        <end position="942"/>
    </location>
</feature>
<accession>A0AAD9KFQ2</accession>
<feature type="compositionally biased region" description="Low complexity" evidence="1">
    <location>
        <begin position="199"/>
        <end position="210"/>
    </location>
</feature>
<feature type="compositionally biased region" description="Basic and acidic residues" evidence="1">
    <location>
        <begin position="182"/>
        <end position="192"/>
    </location>
</feature>